<evidence type="ECO:0000313" key="3">
    <source>
        <dbReference type="EMBL" id="PWI24998.1"/>
    </source>
</evidence>
<evidence type="ECO:0000313" key="4">
    <source>
        <dbReference type="Proteomes" id="UP000245938"/>
    </source>
</evidence>
<name>A0A2U3AKD1_9BACL</name>
<proteinExistence type="predicted"/>
<reference evidence="3 4" key="1">
    <citation type="submission" date="2018-05" db="EMBL/GenBank/DDBJ databases">
        <title>Kurthia sibirica genome sequence.</title>
        <authorList>
            <person name="Maclea K.S."/>
            <person name="Goen A.E."/>
        </authorList>
    </citation>
    <scope>NUCLEOTIDE SEQUENCE [LARGE SCALE GENOMIC DNA]</scope>
    <source>
        <strain evidence="3 4">ATCC 49154</strain>
    </source>
</reference>
<protein>
    <submittedName>
        <fullName evidence="3">Uncharacterized protein</fullName>
    </submittedName>
</protein>
<dbReference type="RefSeq" id="WP_109306394.1">
    <property type="nucleotide sequence ID" value="NZ_BJUF01000004.1"/>
</dbReference>
<sequence>MSKSNKIIGATVLVSVIASFSMFQSAKADEAAIETMSKKAVAQQIEMKQIEENHKGDISKIPDQYNEMEKRLKSLIKKEKELLDMTFVDGVYQTEKVQSVAYAELNESIANFFKNPENESFLDGPFVNNPRWTAEIFKNSATSVGELPVMIAYYNKNGDLTRTFELIYYTDIKKFSIERKNVTKIGSETENEDFFKNSANHHDQDQ</sequence>
<evidence type="ECO:0000256" key="1">
    <source>
        <dbReference type="SAM" id="Coils"/>
    </source>
</evidence>
<dbReference type="EMBL" id="QFVR01000013">
    <property type="protein sequence ID" value="PWI24998.1"/>
    <property type="molecule type" value="Genomic_DNA"/>
</dbReference>
<dbReference type="Proteomes" id="UP000245938">
    <property type="component" value="Unassembled WGS sequence"/>
</dbReference>
<keyword evidence="2" id="KW-0732">Signal</keyword>
<keyword evidence="4" id="KW-1185">Reference proteome</keyword>
<accession>A0A2U3AKD1</accession>
<feature type="signal peptide" evidence="2">
    <location>
        <begin position="1"/>
        <end position="28"/>
    </location>
</feature>
<dbReference type="AlphaFoldDB" id="A0A2U3AKD1"/>
<evidence type="ECO:0000256" key="2">
    <source>
        <dbReference type="SAM" id="SignalP"/>
    </source>
</evidence>
<feature type="chain" id="PRO_5015434234" evidence="2">
    <location>
        <begin position="29"/>
        <end position="206"/>
    </location>
</feature>
<comment type="caution">
    <text evidence="3">The sequence shown here is derived from an EMBL/GenBank/DDBJ whole genome shotgun (WGS) entry which is preliminary data.</text>
</comment>
<organism evidence="3 4">
    <name type="scientific">Kurthia sibirica</name>
    <dbReference type="NCBI Taxonomy" id="202750"/>
    <lineage>
        <taxon>Bacteria</taxon>
        <taxon>Bacillati</taxon>
        <taxon>Bacillota</taxon>
        <taxon>Bacilli</taxon>
        <taxon>Bacillales</taxon>
        <taxon>Caryophanaceae</taxon>
        <taxon>Kurthia</taxon>
    </lineage>
</organism>
<feature type="coiled-coil region" evidence="1">
    <location>
        <begin position="33"/>
        <end position="85"/>
    </location>
</feature>
<gene>
    <name evidence="3" type="ORF">DEX24_10515</name>
</gene>
<keyword evidence="1" id="KW-0175">Coiled coil</keyword>